<gene>
    <name evidence="3" type="primary">LOC107268036</name>
</gene>
<organism evidence="2 3">
    <name type="scientific">Cephus cinctus</name>
    <name type="common">Wheat stem sawfly</name>
    <dbReference type="NCBI Taxonomy" id="211228"/>
    <lineage>
        <taxon>Eukaryota</taxon>
        <taxon>Metazoa</taxon>
        <taxon>Ecdysozoa</taxon>
        <taxon>Arthropoda</taxon>
        <taxon>Hexapoda</taxon>
        <taxon>Insecta</taxon>
        <taxon>Pterygota</taxon>
        <taxon>Neoptera</taxon>
        <taxon>Endopterygota</taxon>
        <taxon>Hymenoptera</taxon>
        <taxon>Cephoidea</taxon>
        <taxon>Cephidae</taxon>
        <taxon>Cephus</taxon>
    </lineage>
</organism>
<keyword evidence="1" id="KW-0472">Membrane</keyword>
<evidence type="ECO:0000256" key="1">
    <source>
        <dbReference type="SAM" id="Phobius"/>
    </source>
</evidence>
<name>A0AAJ7RIG5_CEPCN</name>
<reference evidence="3" key="1">
    <citation type="submission" date="2025-08" db="UniProtKB">
        <authorList>
            <consortium name="RefSeq"/>
        </authorList>
    </citation>
    <scope>IDENTIFICATION</scope>
</reference>
<keyword evidence="1" id="KW-0812">Transmembrane</keyword>
<dbReference type="RefSeq" id="XP_024941085.1">
    <property type="nucleotide sequence ID" value="XM_025085317.1"/>
</dbReference>
<protein>
    <submittedName>
        <fullName evidence="3">Uncharacterized protein LOC107268036 isoform X1</fullName>
    </submittedName>
</protein>
<feature type="transmembrane region" description="Helical" evidence="1">
    <location>
        <begin position="217"/>
        <end position="237"/>
    </location>
</feature>
<evidence type="ECO:0000313" key="2">
    <source>
        <dbReference type="Proteomes" id="UP000694920"/>
    </source>
</evidence>
<dbReference type="Proteomes" id="UP000694920">
    <property type="component" value="Unplaced"/>
</dbReference>
<accession>A0AAJ7RIG5</accession>
<proteinExistence type="predicted"/>
<dbReference type="GeneID" id="107268036"/>
<sequence>MWDSSLPKSYNISLYSGWLKVQPLNYQGTSNKISSVEVSKMDVATKLTNGTSVAVRRRPTLARRVSEMFKDGNYSGPPLLFRHSSMQKIRHCCQNLNLFPYLLYSFGNSKSHPVARKVNLYFNLLLKTITEQIFFVTNCVHQTALQIIRSPQTTPTPGTFEASIAITNTQKFTKFEKQERKRISLVLTLAVYFALLVLAFQLVGLCSLMMFGKYTPGFIFLISALMCLGYVSLMVMIHDGGFKKQKRKFQ</sequence>
<evidence type="ECO:0000313" key="3">
    <source>
        <dbReference type="RefSeq" id="XP_024941085.1"/>
    </source>
</evidence>
<keyword evidence="2" id="KW-1185">Reference proteome</keyword>
<dbReference type="AlphaFoldDB" id="A0AAJ7RIG5"/>
<keyword evidence="1" id="KW-1133">Transmembrane helix</keyword>
<feature type="transmembrane region" description="Helical" evidence="1">
    <location>
        <begin position="183"/>
        <end position="211"/>
    </location>
</feature>